<evidence type="ECO:0000256" key="9">
    <source>
        <dbReference type="ARBA" id="ARBA00023157"/>
    </source>
</evidence>
<evidence type="ECO:0000256" key="12">
    <source>
        <dbReference type="ARBA" id="ARBA00047754"/>
    </source>
</evidence>
<keyword evidence="6 13" id="KW-0237">DNA synthesis</keyword>
<evidence type="ECO:0000313" key="17">
    <source>
        <dbReference type="EMBL" id="OGM98011.1"/>
    </source>
</evidence>
<evidence type="ECO:0000256" key="8">
    <source>
        <dbReference type="ARBA" id="ARBA00023002"/>
    </source>
</evidence>
<feature type="domain" description="Ribonucleotide reductase class II vitamin B12-dependent N-terminal" evidence="15">
    <location>
        <begin position="42"/>
        <end position="134"/>
    </location>
</feature>
<keyword evidence="10 13" id="KW-0170">Cobalt</keyword>
<evidence type="ECO:0000256" key="1">
    <source>
        <dbReference type="ARBA" id="ARBA00001922"/>
    </source>
</evidence>
<dbReference type="EC" id="1.17.4.1" evidence="3 13"/>
<dbReference type="EMBL" id="MGJA01000004">
    <property type="protein sequence ID" value="OGM98011.1"/>
    <property type="molecule type" value="Genomic_DNA"/>
</dbReference>
<comment type="similarity">
    <text evidence="2 13">Belongs to the ribonucleoside diphosphate reductase class-2 family.</text>
</comment>
<comment type="cofactor">
    <cofactor evidence="1 13">
        <name>adenosylcob(III)alamin</name>
        <dbReference type="ChEBI" id="CHEBI:18408"/>
    </cofactor>
</comment>
<dbReference type="GO" id="GO:0004748">
    <property type="term" value="F:ribonucleoside-diphosphate reductase activity, thioredoxin disulfide as acceptor"/>
    <property type="evidence" value="ECO:0007669"/>
    <property type="project" value="UniProtKB-EC"/>
</dbReference>
<dbReference type="Pfam" id="PF08471">
    <property type="entry name" value="Ribonuc_red_2_N"/>
    <property type="match status" value="1"/>
</dbReference>
<evidence type="ECO:0000259" key="14">
    <source>
        <dbReference type="Pfam" id="PF02867"/>
    </source>
</evidence>
<reference evidence="17 18" key="1">
    <citation type="journal article" date="2016" name="Nat. Commun.">
        <title>Thousands of microbial genomes shed light on interconnected biogeochemical processes in an aquifer system.</title>
        <authorList>
            <person name="Anantharaman K."/>
            <person name="Brown C.T."/>
            <person name="Hug L.A."/>
            <person name="Sharon I."/>
            <person name="Castelle C.J."/>
            <person name="Probst A.J."/>
            <person name="Thomas B.C."/>
            <person name="Singh A."/>
            <person name="Wilkins M.J."/>
            <person name="Karaoz U."/>
            <person name="Brodie E.L."/>
            <person name="Williams K.H."/>
            <person name="Hubbard S.S."/>
            <person name="Banfield J.F."/>
        </authorList>
    </citation>
    <scope>NUCLEOTIDE SEQUENCE [LARGE SCALE GENOMIC DNA]</scope>
</reference>
<evidence type="ECO:0000259" key="16">
    <source>
        <dbReference type="Pfam" id="PF12637"/>
    </source>
</evidence>
<keyword evidence="7 13" id="KW-0547">Nucleotide-binding</keyword>
<keyword evidence="9" id="KW-1015">Disulfide bond</keyword>
<dbReference type="NCBIfam" id="NF005122">
    <property type="entry name" value="PRK06556.1"/>
    <property type="match status" value="1"/>
</dbReference>
<dbReference type="Pfam" id="PF02867">
    <property type="entry name" value="Ribonuc_red_lgC"/>
    <property type="match status" value="1"/>
</dbReference>
<gene>
    <name evidence="17" type="ORF">A2735_02490</name>
</gene>
<dbReference type="CDD" id="cd02888">
    <property type="entry name" value="RNR_II_dimer"/>
    <property type="match status" value="1"/>
</dbReference>
<dbReference type="InterPro" id="IPR000788">
    <property type="entry name" value="RNR_lg_C"/>
</dbReference>
<evidence type="ECO:0000259" key="15">
    <source>
        <dbReference type="Pfam" id="PF08471"/>
    </source>
</evidence>
<dbReference type="PANTHER" id="PTHR43371">
    <property type="entry name" value="VITAMIN B12-DEPENDENT RIBONUCLEOTIDE REDUCTASE"/>
    <property type="match status" value="1"/>
</dbReference>
<dbReference type="GO" id="GO:0071897">
    <property type="term" value="P:DNA biosynthetic process"/>
    <property type="evidence" value="ECO:0007669"/>
    <property type="project" value="UniProtKB-KW"/>
</dbReference>
<name>A0A1F8EAR9_9BACT</name>
<dbReference type="Pfam" id="PF12637">
    <property type="entry name" value="TSCPD"/>
    <property type="match status" value="1"/>
</dbReference>
<evidence type="ECO:0000313" key="18">
    <source>
        <dbReference type="Proteomes" id="UP000178520"/>
    </source>
</evidence>
<evidence type="ECO:0000256" key="4">
    <source>
        <dbReference type="ARBA" id="ARBA00014409"/>
    </source>
</evidence>
<comment type="function">
    <text evidence="11 13">Catalyzes the reduction of ribonucleotides to deoxyribonucleotides. May function to provide a pool of deoxyribonucleotide precursors for DNA repair during oxygen limitation and/or for immediate growth after restoration of oxygen.</text>
</comment>
<evidence type="ECO:0000256" key="3">
    <source>
        <dbReference type="ARBA" id="ARBA00012274"/>
    </source>
</evidence>
<dbReference type="Gene3D" id="3.20.70.20">
    <property type="match status" value="1"/>
</dbReference>
<dbReference type="InterPro" id="IPR013344">
    <property type="entry name" value="RNR_NrdJ/NrdZ"/>
</dbReference>
<organism evidence="17 18">
    <name type="scientific">Candidatus Yanofskybacteria bacterium RIFCSPHIGHO2_01_FULL_41_21</name>
    <dbReference type="NCBI Taxonomy" id="1802660"/>
    <lineage>
        <taxon>Bacteria</taxon>
        <taxon>Candidatus Yanofskyibacteriota</taxon>
    </lineage>
</organism>
<evidence type="ECO:0000256" key="6">
    <source>
        <dbReference type="ARBA" id="ARBA00022634"/>
    </source>
</evidence>
<proteinExistence type="inferred from homology"/>
<evidence type="ECO:0000256" key="10">
    <source>
        <dbReference type="ARBA" id="ARBA00023285"/>
    </source>
</evidence>
<keyword evidence="5 13" id="KW-0846">Cobalamin</keyword>
<accession>A0A1F8EAR9</accession>
<dbReference type="InterPro" id="IPR050862">
    <property type="entry name" value="RdRp_reductase_class-2"/>
</dbReference>
<feature type="domain" description="TSCPD" evidence="16">
    <location>
        <begin position="743"/>
        <end position="846"/>
    </location>
</feature>
<protein>
    <recommendedName>
        <fullName evidence="4 13">Vitamin B12-dependent ribonucleotide reductase</fullName>
        <ecNumber evidence="3 13">1.17.4.1</ecNumber>
    </recommendedName>
</protein>
<dbReference type="PANTHER" id="PTHR43371:SF1">
    <property type="entry name" value="RIBONUCLEOSIDE-DIPHOSPHATE REDUCTASE"/>
    <property type="match status" value="1"/>
</dbReference>
<keyword evidence="8 13" id="KW-0560">Oxidoreductase</keyword>
<dbReference type="InterPro" id="IPR024434">
    <property type="entry name" value="TSCPD_dom"/>
</dbReference>
<dbReference type="InterPro" id="IPR013678">
    <property type="entry name" value="RNR_2_N"/>
</dbReference>
<dbReference type="PRINTS" id="PR01183">
    <property type="entry name" value="RIBORDTASEM1"/>
</dbReference>
<sequence>MNTTQTQPHLPVEPENNSHRGAFHWKRLFGEMHPYDSIVWEKRTAKIERGDGTIVFEQKDVEVPNFWTQTATDIVASKYFRGKLGTPVRETSARQMVDRVVTEIRRWGLDGNYFASSADADNFAQDLTWILINQYAAFNSPVWFNVGTTEHPQCSACFILAVEDNMDSILKWGHDEGKIFQGGSGSGASLSKLRGSMESLSKGGTSSGPVSFMKLADAVANSIRSGGKTRRAAKMVVLDVSHPDIKDFINCKQIAEDMVKILTLGGVKNSLTGDLFDPYTMVPFQNANNSVRVTDEFMEAVEADVDWNLTARVDGKVIQTVKAREIMNWIADAAWSSADPGMQYDTTINSWNTVSNTGRINASNPCSEYMHLDNSACNLASLNLMKFLKEGAKFDVDLFKKVVDVMILAQEILVTPSSYPTPEITDNAEAYRELGLGYANLGSLLMVLGMPYDSDMGRYFAANITSLMSGEAYRMSALIADSKGPFSGYAKNREPMLSVLKKHLNAAEHTYNESILGGMNDEPLQNASRQVWHDALELAEKYGVRNSQISVLAPTGTIAFLMDCQTTGVEPDIALVKYKKLVGGGVLKLVNNQVSIALRRLDYSNQEVEAIIAHITEHDTIEGAPHIKEKDLAVFDCAFKAANGERSISYMGHLLMMAAVQPFISGAISKTINLPSTASVDDVKDVFMQGWKLGLKAIALYRDGCKTIQPLNMKKDEDKEATSAAVVDPFIEKINGYTRRKLPDDRPAFTHKFNVGGHEGYLNVGFYPDTMKPGETFITVAKEGSTFSGLLDTIATLISVALQSGVPLKVLVRKFKDMRFDPSGFTENPDIPTAKSIVDYVFRYLGMKYLSREDKEELFGPEVAETMPDFAERILDVKDKTDSLLADLITNKPVSELEIVEEIKTAEHHQPGMVSRSSTDAPICQCGTLMVRAGACYSCPNCFATTGVCN</sequence>
<dbReference type="GO" id="GO:0000166">
    <property type="term" value="F:nucleotide binding"/>
    <property type="evidence" value="ECO:0007669"/>
    <property type="project" value="UniProtKB-KW"/>
</dbReference>
<evidence type="ECO:0000256" key="11">
    <source>
        <dbReference type="ARBA" id="ARBA00025437"/>
    </source>
</evidence>
<comment type="catalytic activity">
    <reaction evidence="12 13">
        <text>a 2'-deoxyribonucleoside 5'-diphosphate + [thioredoxin]-disulfide + H2O = a ribonucleoside 5'-diphosphate + [thioredoxin]-dithiol</text>
        <dbReference type="Rhea" id="RHEA:23252"/>
        <dbReference type="Rhea" id="RHEA-COMP:10698"/>
        <dbReference type="Rhea" id="RHEA-COMP:10700"/>
        <dbReference type="ChEBI" id="CHEBI:15377"/>
        <dbReference type="ChEBI" id="CHEBI:29950"/>
        <dbReference type="ChEBI" id="CHEBI:50058"/>
        <dbReference type="ChEBI" id="CHEBI:57930"/>
        <dbReference type="ChEBI" id="CHEBI:73316"/>
        <dbReference type="EC" id="1.17.4.1"/>
    </reaction>
</comment>
<evidence type="ECO:0000256" key="2">
    <source>
        <dbReference type="ARBA" id="ARBA00007405"/>
    </source>
</evidence>
<dbReference type="GO" id="GO:0050897">
    <property type="term" value="F:cobalt ion binding"/>
    <property type="evidence" value="ECO:0007669"/>
    <property type="project" value="InterPro"/>
</dbReference>
<evidence type="ECO:0000256" key="13">
    <source>
        <dbReference type="RuleBase" id="RU364064"/>
    </source>
</evidence>
<comment type="caution">
    <text evidence="17">The sequence shown here is derived from an EMBL/GenBank/DDBJ whole genome shotgun (WGS) entry which is preliminary data.</text>
</comment>
<dbReference type="NCBIfam" id="TIGR02504">
    <property type="entry name" value="NrdJ_Z"/>
    <property type="match status" value="1"/>
</dbReference>
<feature type="domain" description="Ribonucleotide reductase large subunit C-terminal" evidence="14">
    <location>
        <begin position="155"/>
        <end position="701"/>
    </location>
</feature>
<dbReference type="Proteomes" id="UP000178520">
    <property type="component" value="Unassembled WGS sequence"/>
</dbReference>
<dbReference type="SUPFAM" id="SSF51998">
    <property type="entry name" value="PFL-like glycyl radical enzymes"/>
    <property type="match status" value="1"/>
</dbReference>
<evidence type="ECO:0000256" key="7">
    <source>
        <dbReference type="ARBA" id="ARBA00022741"/>
    </source>
</evidence>
<evidence type="ECO:0000256" key="5">
    <source>
        <dbReference type="ARBA" id="ARBA00022628"/>
    </source>
</evidence>
<dbReference type="STRING" id="1802660.A2735_02490"/>
<dbReference type="GO" id="GO:0031419">
    <property type="term" value="F:cobalamin binding"/>
    <property type="evidence" value="ECO:0007669"/>
    <property type="project" value="UniProtKB-KW"/>
</dbReference>
<dbReference type="AlphaFoldDB" id="A0A1F8EAR9"/>